<comment type="caution">
    <text evidence="1">The sequence shown here is derived from an EMBL/GenBank/DDBJ whole genome shotgun (WGS) entry which is preliminary data.</text>
</comment>
<reference evidence="1 2" key="1">
    <citation type="journal article" date="2017" name="Nat. Microbiol.">
        <title>Natural product diversity associated with the nematode symbionts Photorhabdus and Xenorhabdus.</title>
        <authorList>
            <person name="Tobias N.J."/>
            <person name="Wolff H."/>
            <person name="Djahanschiri B."/>
            <person name="Grundmann F."/>
            <person name="Kronenwerth M."/>
            <person name="Shi Y.M."/>
            <person name="Simonyi S."/>
            <person name="Grun P."/>
            <person name="Shapiro-Ilan D."/>
            <person name="Pidot S.J."/>
            <person name="Stinear T.P."/>
            <person name="Ebersberger I."/>
            <person name="Bode H.B."/>
        </authorList>
    </citation>
    <scope>NUCLEOTIDE SEQUENCE [LARGE SCALE GENOMIC DNA]</scope>
    <source>
        <strain evidence="1 2">DSM 17902</strain>
    </source>
</reference>
<sequence>MSDIRNIINVDNRFGCEYDVRLFNQESANKLFPIIPDHVTVSPGKDSSTGGMWTPWCDNQKALDAGHYIKITFSKKKASDIVNYMFQHGSYIYFTDSSKQFSNKQVMSGDSAKGKGDYKLEIRTTKENLPLLVLKKY</sequence>
<proteinExistence type="predicted"/>
<evidence type="ECO:0000313" key="1">
    <source>
        <dbReference type="EMBL" id="PHM49384.1"/>
    </source>
</evidence>
<dbReference type="OrthoDB" id="6447274at2"/>
<evidence type="ECO:0000313" key="2">
    <source>
        <dbReference type="Proteomes" id="UP000221980"/>
    </source>
</evidence>
<dbReference type="Proteomes" id="UP000221980">
    <property type="component" value="Unassembled WGS sequence"/>
</dbReference>
<organism evidence="1 2">
    <name type="scientific">Xenorhabdus miraniensis</name>
    <dbReference type="NCBI Taxonomy" id="351674"/>
    <lineage>
        <taxon>Bacteria</taxon>
        <taxon>Pseudomonadati</taxon>
        <taxon>Pseudomonadota</taxon>
        <taxon>Gammaproteobacteria</taxon>
        <taxon>Enterobacterales</taxon>
        <taxon>Morganellaceae</taxon>
        <taxon>Xenorhabdus</taxon>
    </lineage>
</organism>
<gene>
    <name evidence="1" type="ORF">Xmir_01304</name>
</gene>
<dbReference type="AlphaFoldDB" id="A0A2D0JSQ6"/>
<name>A0A2D0JSQ6_9GAMM</name>
<protein>
    <submittedName>
        <fullName evidence="1">Uncharacterized protein</fullName>
    </submittedName>
</protein>
<dbReference type="RefSeq" id="WP_099113602.1">
    <property type="nucleotide sequence ID" value="NZ_CAWNQI010000084.1"/>
</dbReference>
<accession>A0A2D0JSQ6</accession>
<keyword evidence="2" id="KW-1185">Reference proteome</keyword>
<dbReference type="EMBL" id="NITZ01000005">
    <property type="protein sequence ID" value="PHM49384.1"/>
    <property type="molecule type" value="Genomic_DNA"/>
</dbReference>